<dbReference type="RefSeq" id="WP_166532630.1">
    <property type="nucleotide sequence ID" value="NZ_VNHW01000004.1"/>
</dbReference>
<dbReference type="InterPro" id="IPR029787">
    <property type="entry name" value="Nucleotide_cyclase"/>
</dbReference>
<gene>
    <name evidence="4" type="ORF">BD833_104212</name>
</gene>
<dbReference type="Proteomes" id="UP000322499">
    <property type="component" value="Unassembled WGS sequence"/>
</dbReference>
<evidence type="ECO:0000259" key="2">
    <source>
        <dbReference type="PROSITE" id="PS50883"/>
    </source>
</evidence>
<feature type="domain" description="GGDEF" evidence="3">
    <location>
        <begin position="347"/>
        <end position="483"/>
    </location>
</feature>
<dbReference type="PANTHER" id="PTHR44757">
    <property type="entry name" value="DIGUANYLATE CYCLASE DGCP"/>
    <property type="match status" value="1"/>
</dbReference>
<accession>A0A5S5CXK7</accession>
<feature type="transmembrane region" description="Helical" evidence="1">
    <location>
        <begin position="139"/>
        <end position="159"/>
    </location>
</feature>
<evidence type="ECO:0000313" key="5">
    <source>
        <dbReference type="Proteomes" id="UP000322499"/>
    </source>
</evidence>
<name>A0A5S5CXK7_9ACTN</name>
<feature type="transmembrane region" description="Helical" evidence="1">
    <location>
        <begin position="229"/>
        <end position="247"/>
    </location>
</feature>
<dbReference type="AlphaFoldDB" id="A0A5S5CXK7"/>
<dbReference type="InterPro" id="IPR043128">
    <property type="entry name" value="Rev_trsase/Diguanyl_cyclase"/>
</dbReference>
<dbReference type="PANTHER" id="PTHR44757:SF2">
    <property type="entry name" value="BIOFILM ARCHITECTURE MAINTENANCE PROTEIN MBAA"/>
    <property type="match status" value="1"/>
</dbReference>
<dbReference type="Gene3D" id="3.20.20.450">
    <property type="entry name" value="EAL domain"/>
    <property type="match status" value="1"/>
</dbReference>
<comment type="caution">
    <text evidence="4">The sequence shown here is derived from an EMBL/GenBank/DDBJ whole genome shotgun (WGS) entry which is preliminary data.</text>
</comment>
<dbReference type="Pfam" id="PF00990">
    <property type="entry name" value="GGDEF"/>
    <property type="match status" value="1"/>
</dbReference>
<sequence length="751" mass="77629">MPSVRARLLPGTPVWALAVVVLAAVGSLVTGAGRTAAATSVSPVRLLLVTTVHAGLLVVLVWRARAVPHERAVWLRIALGATVLTATVLLGNALALAPGMHGAAAALAAWAPVLAFPLLYGGLVRWNRYSTNLADPHDVLNGAGAVLAVVAVGNLVVQLTGGPLATAPWWTVQPLLGQFAAEFVLLGTVATLPFLGALGRDPRTWLVVTAFGVSLAGSTAALLGAGHGWAAAAEPIAVVCLAAAAVLRSARSDPQPADPAASTIGAFTVIVAATAVLVVTALVGAGAAAAWCAAFAALGSSLRLLVNVQELALLADTRREALTDELTGLANRRAVLRRAEELSAEGTPMALAVLDLDKFKEVNDALGHAAGDVLLRMVAERLASVLRPGDVLGRLGGDEFAVLAPLDAEAPVVQSALRVGARLHERLAEPFPIEGMVVHSAVSVGLTTSAGSAPTDPARLLREADVAMYDAKRSGTGVALYDSSRHADSSGHLALVEELRTALTTGQLVLHHQPQLDVATGRPVGVEALVRWAHPTRGLLGPAEFLPLAEVHGLMGALSDEVLAQAVAQAAAWRRGGLPLRMSVNLSASNLLDAALPGRVAGLLARHDVPPESLVLEVTESVLLTDPERSLAVVGALAGLGVTVSIDDFGTGYSSLAYLRDLPVAELKLDRSFTADLLTDPRTEAIVSSTVELAHRLGLHVVAEGVEDEATLRHLERLDCDTSQGFLHSRPVPAAELETWLSARPAAAARP</sequence>
<dbReference type="NCBIfam" id="TIGR00254">
    <property type="entry name" value="GGDEF"/>
    <property type="match status" value="1"/>
</dbReference>
<keyword evidence="1" id="KW-1133">Transmembrane helix</keyword>
<dbReference type="Pfam" id="PF00563">
    <property type="entry name" value="EAL"/>
    <property type="match status" value="1"/>
</dbReference>
<feature type="transmembrane region" description="Helical" evidence="1">
    <location>
        <begin position="12"/>
        <end position="32"/>
    </location>
</feature>
<dbReference type="SUPFAM" id="SSF141868">
    <property type="entry name" value="EAL domain-like"/>
    <property type="match status" value="1"/>
</dbReference>
<feature type="transmembrane region" description="Helical" evidence="1">
    <location>
        <begin position="44"/>
        <end position="62"/>
    </location>
</feature>
<evidence type="ECO:0000259" key="3">
    <source>
        <dbReference type="PROSITE" id="PS50887"/>
    </source>
</evidence>
<dbReference type="CDD" id="cd01949">
    <property type="entry name" value="GGDEF"/>
    <property type="match status" value="1"/>
</dbReference>
<reference evidence="4 5" key="1">
    <citation type="submission" date="2019-07" db="EMBL/GenBank/DDBJ databases">
        <title>Genomic Encyclopedia of Archaeal and Bacterial Type Strains, Phase II (KMG-II): from individual species to whole genera.</title>
        <authorList>
            <person name="Goeker M."/>
        </authorList>
    </citation>
    <scope>NUCLEOTIDE SEQUENCE [LARGE SCALE GENOMIC DNA]</scope>
    <source>
        <strain evidence="4 5">DSM 46842</strain>
    </source>
</reference>
<dbReference type="Gene3D" id="3.30.70.270">
    <property type="match status" value="1"/>
</dbReference>
<keyword evidence="1" id="KW-0812">Transmembrane</keyword>
<dbReference type="PROSITE" id="PS50887">
    <property type="entry name" value="GGDEF"/>
    <property type="match status" value="1"/>
</dbReference>
<dbReference type="InterPro" id="IPR000160">
    <property type="entry name" value="GGDEF_dom"/>
</dbReference>
<dbReference type="InterPro" id="IPR001633">
    <property type="entry name" value="EAL_dom"/>
</dbReference>
<dbReference type="SUPFAM" id="SSF55073">
    <property type="entry name" value="Nucleotide cyclase"/>
    <property type="match status" value="1"/>
</dbReference>
<protein>
    <submittedName>
        <fullName evidence="4">Diguanylate cyclase (GGDEF)-like protein</fullName>
    </submittedName>
</protein>
<dbReference type="EMBL" id="VNHW01000004">
    <property type="protein sequence ID" value="TYP88507.1"/>
    <property type="molecule type" value="Genomic_DNA"/>
</dbReference>
<feature type="transmembrane region" description="Helical" evidence="1">
    <location>
        <begin position="103"/>
        <end position="127"/>
    </location>
</feature>
<feature type="domain" description="EAL" evidence="2">
    <location>
        <begin position="492"/>
        <end position="745"/>
    </location>
</feature>
<dbReference type="InterPro" id="IPR035919">
    <property type="entry name" value="EAL_sf"/>
</dbReference>
<feature type="transmembrane region" description="Helical" evidence="1">
    <location>
        <begin position="179"/>
        <end position="198"/>
    </location>
</feature>
<evidence type="ECO:0000313" key="4">
    <source>
        <dbReference type="EMBL" id="TYP88507.1"/>
    </source>
</evidence>
<dbReference type="InterPro" id="IPR052155">
    <property type="entry name" value="Biofilm_reg_signaling"/>
</dbReference>
<organism evidence="4 5">
    <name type="scientific">Blastococcus xanthinilyticus</name>
    <dbReference type="NCBI Taxonomy" id="1564164"/>
    <lineage>
        <taxon>Bacteria</taxon>
        <taxon>Bacillati</taxon>
        <taxon>Actinomycetota</taxon>
        <taxon>Actinomycetes</taxon>
        <taxon>Geodermatophilales</taxon>
        <taxon>Geodermatophilaceae</taxon>
        <taxon>Blastococcus</taxon>
    </lineage>
</organism>
<feature type="transmembrane region" description="Helical" evidence="1">
    <location>
        <begin position="74"/>
        <end position="97"/>
    </location>
</feature>
<dbReference type="PROSITE" id="PS50883">
    <property type="entry name" value="EAL"/>
    <property type="match status" value="1"/>
</dbReference>
<feature type="transmembrane region" description="Helical" evidence="1">
    <location>
        <begin position="205"/>
        <end position="223"/>
    </location>
</feature>
<dbReference type="CDD" id="cd01948">
    <property type="entry name" value="EAL"/>
    <property type="match status" value="1"/>
</dbReference>
<dbReference type="SMART" id="SM00052">
    <property type="entry name" value="EAL"/>
    <property type="match status" value="1"/>
</dbReference>
<evidence type="ECO:0000256" key="1">
    <source>
        <dbReference type="SAM" id="Phobius"/>
    </source>
</evidence>
<feature type="transmembrane region" description="Helical" evidence="1">
    <location>
        <begin position="259"/>
        <end position="282"/>
    </location>
</feature>
<dbReference type="SMART" id="SM00267">
    <property type="entry name" value="GGDEF"/>
    <property type="match status" value="1"/>
</dbReference>
<keyword evidence="5" id="KW-1185">Reference proteome</keyword>
<keyword evidence="1" id="KW-0472">Membrane</keyword>
<proteinExistence type="predicted"/>